<gene>
    <name evidence="1" type="ORF">XSR1_320032</name>
</gene>
<dbReference type="AlphaFoldDB" id="W1J0F9"/>
<reference evidence="1" key="1">
    <citation type="submission" date="2013-11" db="EMBL/GenBank/DDBJ databases">
        <title>Draft genome sequence and annotation of the entomopathogenic bacteria, Xenorhabdus cabanillasi strain JM26 and Xenorhabdus szentirmai strain DSM 16338.</title>
        <authorList>
            <person name="Gualtieri M."/>
            <person name="Ogier J.C."/>
            <person name="Pages S."/>
            <person name="Givaudan A."/>
            <person name="Gaudriault S."/>
        </authorList>
    </citation>
    <scope>NUCLEOTIDE SEQUENCE [LARGE SCALE GENOMIC DNA]</scope>
    <source>
        <strain evidence="1">DSM 16338</strain>
    </source>
</reference>
<accession>W1J0F9</accession>
<evidence type="ECO:0000313" key="1">
    <source>
        <dbReference type="EMBL" id="CDL83558.1"/>
    </source>
</evidence>
<comment type="caution">
    <text evidence="1">The sequence shown here is derived from an EMBL/GenBank/DDBJ whole genome shotgun (WGS) entry which is preliminary data.</text>
</comment>
<evidence type="ECO:0000313" key="2">
    <source>
        <dbReference type="Proteomes" id="UP000019202"/>
    </source>
</evidence>
<sequence>MLILNILHCMIRKAQSKLNHECHNKLHYGTTTLIMWMKTNCLKIKFTFCLKLEIFLILMLNAH</sequence>
<proteinExistence type="predicted"/>
<organism evidence="1 2">
    <name type="scientific">Xenorhabdus szentirmaii DSM 16338</name>
    <dbReference type="NCBI Taxonomy" id="1427518"/>
    <lineage>
        <taxon>Bacteria</taxon>
        <taxon>Pseudomonadati</taxon>
        <taxon>Pseudomonadota</taxon>
        <taxon>Gammaproteobacteria</taxon>
        <taxon>Enterobacterales</taxon>
        <taxon>Morganellaceae</taxon>
        <taxon>Xenorhabdus</taxon>
    </lineage>
</organism>
<name>W1J0F9_9GAMM</name>
<protein>
    <submittedName>
        <fullName evidence="1">Uncharacterized protein</fullName>
    </submittedName>
</protein>
<dbReference type="EMBL" id="CBXF010000091">
    <property type="protein sequence ID" value="CDL83558.1"/>
    <property type="molecule type" value="Genomic_DNA"/>
</dbReference>
<dbReference type="STRING" id="1427518.XSR1_320032"/>
<keyword evidence="2" id="KW-1185">Reference proteome</keyword>
<dbReference type="Proteomes" id="UP000019202">
    <property type="component" value="Unassembled WGS sequence"/>
</dbReference>